<sequence>MAAMSDERPTAVDQNAFFADRAMNGGFRQNQSFAQFGATTARTATLPVAKVFPRGILGRGGSNFDGIQGSDCKETP</sequence>
<dbReference type="EMBL" id="BAABBF010000001">
    <property type="protein sequence ID" value="GAA3698594.1"/>
    <property type="molecule type" value="Genomic_DNA"/>
</dbReference>
<organism evidence="1 2">
    <name type="scientific">Sphingomonas cynarae</name>
    <dbReference type="NCBI Taxonomy" id="930197"/>
    <lineage>
        <taxon>Bacteria</taxon>
        <taxon>Pseudomonadati</taxon>
        <taxon>Pseudomonadota</taxon>
        <taxon>Alphaproteobacteria</taxon>
        <taxon>Sphingomonadales</taxon>
        <taxon>Sphingomonadaceae</taxon>
        <taxon>Sphingomonas</taxon>
    </lineage>
</organism>
<keyword evidence="2" id="KW-1185">Reference proteome</keyword>
<evidence type="ECO:0000313" key="2">
    <source>
        <dbReference type="Proteomes" id="UP001500523"/>
    </source>
</evidence>
<evidence type="ECO:0000313" key="1">
    <source>
        <dbReference type="EMBL" id="GAA3698594.1"/>
    </source>
</evidence>
<proteinExistence type="predicted"/>
<comment type="caution">
    <text evidence="1">The sequence shown here is derived from an EMBL/GenBank/DDBJ whole genome shotgun (WGS) entry which is preliminary data.</text>
</comment>
<dbReference type="Proteomes" id="UP001500523">
    <property type="component" value="Unassembled WGS sequence"/>
</dbReference>
<gene>
    <name evidence="1" type="ORF">GCM10022268_06190</name>
</gene>
<accession>A0ABP7CZI3</accession>
<reference evidence="2" key="1">
    <citation type="journal article" date="2019" name="Int. J. Syst. Evol. Microbiol.">
        <title>The Global Catalogue of Microorganisms (GCM) 10K type strain sequencing project: providing services to taxonomists for standard genome sequencing and annotation.</title>
        <authorList>
            <consortium name="The Broad Institute Genomics Platform"/>
            <consortium name="The Broad Institute Genome Sequencing Center for Infectious Disease"/>
            <person name="Wu L."/>
            <person name="Ma J."/>
        </authorList>
    </citation>
    <scope>NUCLEOTIDE SEQUENCE [LARGE SCALE GENOMIC DNA]</scope>
    <source>
        <strain evidence="2">JCM 17498</strain>
    </source>
</reference>
<protein>
    <submittedName>
        <fullName evidence="1">Uncharacterized protein</fullName>
    </submittedName>
</protein>
<name>A0ABP7CZI3_9SPHN</name>